<dbReference type="AlphaFoldDB" id="A0A964UMH5"/>
<dbReference type="EMBL" id="JAAAHS010000061">
    <property type="protein sequence ID" value="NBE51959.1"/>
    <property type="molecule type" value="Genomic_DNA"/>
</dbReference>
<reference evidence="1" key="1">
    <citation type="submission" date="2020-01" db="EMBL/GenBank/DDBJ databases">
        <title>Whole-genome analyses of novel actinobacteria.</title>
        <authorList>
            <person name="Sahin N."/>
        </authorList>
    </citation>
    <scope>NUCLEOTIDE SEQUENCE</scope>
    <source>
        <strain evidence="1">YC537</strain>
    </source>
</reference>
<organism evidence="1 2">
    <name type="scientific">Streptomyces boluensis</name>
    <dbReference type="NCBI Taxonomy" id="1775135"/>
    <lineage>
        <taxon>Bacteria</taxon>
        <taxon>Bacillati</taxon>
        <taxon>Actinomycetota</taxon>
        <taxon>Actinomycetes</taxon>
        <taxon>Kitasatosporales</taxon>
        <taxon>Streptomycetaceae</taxon>
        <taxon>Streptomyces</taxon>
    </lineage>
</organism>
<evidence type="ECO:0000313" key="1">
    <source>
        <dbReference type="EMBL" id="NBE51959.1"/>
    </source>
</evidence>
<gene>
    <name evidence="1" type="ORF">GUY60_11095</name>
</gene>
<evidence type="ECO:0000313" key="2">
    <source>
        <dbReference type="Proteomes" id="UP000598297"/>
    </source>
</evidence>
<proteinExistence type="predicted"/>
<accession>A0A964UMH5</accession>
<keyword evidence="2" id="KW-1185">Reference proteome</keyword>
<dbReference type="Proteomes" id="UP000598297">
    <property type="component" value="Unassembled WGS sequence"/>
</dbReference>
<dbReference type="RefSeq" id="WP_161696440.1">
    <property type="nucleotide sequence ID" value="NZ_JAAAHS010000061.1"/>
</dbReference>
<dbReference type="OrthoDB" id="3294717at2"/>
<comment type="caution">
    <text evidence="1">The sequence shown here is derived from an EMBL/GenBank/DDBJ whole genome shotgun (WGS) entry which is preliminary data.</text>
</comment>
<name>A0A964UMH5_9ACTN</name>
<sequence length="282" mass="30339">MNETTPYDEDRGRFSRSGLARLVLSDRSVALARTADNLAVTRYDAYTGPGGRVSEAKSLAGLAGQLLAAAVVYERERGSSWEEIAAYLGVDAAAAEARFAPETERWDRAFEVPYVLDETGRKRVPQLPEAAYDPENACRRLDLSAHLRLRGDDKHAVSAGVRAHAPLDEASDPALHDMEGTIQRAHLEAFVQLLTMYVHGDLDGADADVVARGLAGTDGTDHPGGWFTHSLSGTTQAIELRVAHSPGGDGEVVSVVVAGAQFPDLRLRVDTLLSAFAPEAWH</sequence>
<protein>
    <submittedName>
        <fullName evidence="1">Uncharacterized protein</fullName>
    </submittedName>
</protein>